<evidence type="ECO:0000256" key="1">
    <source>
        <dbReference type="ARBA" id="ARBA00004370"/>
    </source>
</evidence>
<keyword evidence="3 9" id="KW-0812">Transmembrane</keyword>
<dbReference type="CDD" id="cd09630">
    <property type="entry name" value="CDH_like_cytochrome"/>
    <property type="match status" value="1"/>
</dbReference>
<proteinExistence type="predicted"/>
<evidence type="ECO:0000313" key="13">
    <source>
        <dbReference type="Proteomes" id="UP000546213"/>
    </source>
</evidence>
<evidence type="ECO:0000259" key="11">
    <source>
        <dbReference type="PROSITE" id="PS50837"/>
    </source>
</evidence>
<feature type="transmembrane region" description="Helical" evidence="9">
    <location>
        <begin position="1123"/>
        <end position="1144"/>
    </location>
</feature>
<comment type="subcellular location">
    <subcellularLocation>
        <location evidence="1">Membrane</location>
    </subcellularLocation>
</comment>
<keyword evidence="2" id="KW-0813">Transport</keyword>
<dbReference type="Gene3D" id="3.40.50.300">
    <property type="entry name" value="P-loop containing nucleotide triphosphate hydrolases"/>
    <property type="match status" value="1"/>
</dbReference>
<evidence type="ECO:0000313" key="12">
    <source>
        <dbReference type="EMBL" id="KAF5585456.1"/>
    </source>
</evidence>
<dbReference type="Proteomes" id="UP000546213">
    <property type="component" value="Unassembled WGS sequence"/>
</dbReference>
<evidence type="ECO:0000256" key="7">
    <source>
        <dbReference type="ARBA" id="ARBA00023136"/>
    </source>
</evidence>
<evidence type="ECO:0000256" key="5">
    <source>
        <dbReference type="ARBA" id="ARBA00022982"/>
    </source>
</evidence>
<keyword evidence="6 9" id="KW-1133">Transmembrane helix</keyword>
<dbReference type="InterPro" id="IPR027417">
    <property type="entry name" value="P-loop_NTPase"/>
</dbReference>
<feature type="transmembrane region" description="Helical" evidence="9">
    <location>
        <begin position="1026"/>
        <end position="1047"/>
    </location>
</feature>
<evidence type="ECO:0000256" key="2">
    <source>
        <dbReference type="ARBA" id="ARBA00022448"/>
    </source>
</evidence>
<feature type="transmembrane region" description="Helical" evidence="9">
    <location>
        <begin position="1098"/>
        <end position="1117"/>
    </location>
</feature>
<dbReference type="InterPro" id="IPR056884">
    <property type="entry name" value="NPHP3-like_N"/>
</dbReference>
<dbReference type="InterPro" id="IPR006593">
    <property type="entry name" value="Cyt_b561/ferric_Rdtase_TM"/>
</dbReference>
<reference evidence="12 13" key="1">
    <citation type="submission" date="2020-05" db="EMBL/GenBank/DDBJ databases">
        <title>Identification and distribution of gene clusters putatively required for synthesis of sphingolipid metabolism inhibitors in phylogenetically diverse species of the filamentous fungus Fusarium.</title>
        <authorList>
            <person name="Kim H.-S."/>
            <person name="Busman M."/>
            <person name="Brown D.W."/>
            <person name="Divon H."/>
            <person name="Uhlig S."/>
            <person name="Proctor R.H."/>
        </authorList>
    </citation>
    <scope>NUCLEOTIDE SEQUENCE [LARGE SCALE GENOMIC DNA]</scope>
    <source>
        <strain evidence="12 13">NRRL 36939</strain>
    </source>
</reference>
<dbReference type="GO" id="GO:0016020">
    <property type="term" value="C:membrane"/>
    <property type="evidence" value="ECO:0007669"/>
    <property type="project" value="UniProtKB-SubCell"/>
</dbReference>
<dbReference type="CDD" id="cd08760">
    <property type="entry name" value="Cyt_b561_FRRS1_like"/>
    <property type="match status" value="1"/>
</dbReference>
<evidence type="ECO:0000256" key="3">
    <source>
        <dbReference type="ARBA" id="ARBA00022692"/>
    </source>
</evidence>
<dbReference type="PROSITE" id="PS50837">
    <property type="entry name" value="NACHT"/>
    <property type="match status" value="1"/>
</dbReference>
<dbReference type="Gene3D" id="2.60.40.1210">
    <property type="entry name" value="Cellobiose dehydrogenase, cytochrome domain"/>
    <property type="match status" value="1"/>
</dbReference>
<dbReference type="Pfam" id="PF24883">
    <property type="entry name" value="NPHP3_N"/>
    <property type="match status" value="1"/>
</dbReference>
<evidence type="ECO:0000259" key="10">
    <source>
        <dbReference type="PROSITE" id="PS50836"/>
    </source>
</evidence>
<evidence type="ECO:0000256" key="9">
    <source>
        <dbReference type="SAM" id="Phobius"/>
    </source>
</evidence>
<dbReference type="PANTHER" id="PTHR47797:SF4">
    <property type="entry name" value="DOMON DOMAIN-CONTAINING PROTEIN"/>
    <property type="match status" value="1"/>
</dbReference>
<dbReference type="EMBL" id="JAAOAS010000208">
    <property type="protein sequence ID" value="KAF5585456.1"/>
    <property type="molecule type" value="Genomic_DNA"/>
</dbReference>
<feature type="domain" description="NACHT" evidence="11">
    <location>
        <begin position="219"/>
        <end position="362"/>
    </location>
</feature>
<sequence length="1170" mass="130243">MAEALGVVASAIAVIQISKEIISACKFYIEALRSDAPTSLRIILIEVSALKSVLENLEFISKCETLTATLQNRLVASDGPIEGCRAAMTALEKLFPKRSLQSGQNTSKRQKVQATFATLAWPLKQGQVQDLLQQISRHKAGIQLALTTEVTKDIKDIKAASQEIRSILTEGQRHRVYNWLTSTDPSPIHNRSRKLYEDGTGSWMLRSQHWTGWLASSTRCLWVHGIPGSGKTILASWLIENVQGHCKRVSTRKSPYVSAYYYCYFGHHQDESAPFLRSVITQLSRQADVISTLTHDLYRRGGEPSTPELLDALEQILRVFSSVYIVIDAVDESNPRDDLLDVIQTLVTDKRFTNFHILVTSREYIDIERAMEKVSVSVPMSNELVEQDIRLHVQSILRSNLKFRCWPKDLLIEVEDAISTKAKGMFRWAVCQLHELQRLKGDREAVSKALERLPKDLDETYDRVFLRIPREDWQFVSHAFQWLWFYGQLGPPDNGTPSVLLLDAIKSSTWRTENDNSHVLYNSERLRELCGCLISSLEDSISFAHYTVKEYLDSDRICQGPLFPFSTEKNKVLSTCLDVLFLQAQTYTSQDLKDLEAGAYLQLNEMDPWSNPNFHSVYYAMESLLVWGEEISESDDLYARMKSLLHPSTQYLTGLNKLRYNEEGGKWILLLSKIGFSRDKNSWTVDWNEHLTDSDASLLLSLLLTTDNPKSPLLSRFINEAHIEAVLSNRIHLKIEGYFYRRGQWNYLCKQNIAAGTYDKSSLAVLILTAQAAAQTLKRMASTAIVRSKSYCSRPHIVFALALAFFATIGHASPASYCDASSSKVCYGWAVPSSSSSLYVRLEAPTSYQWVALGTGSRMSGSTMLVIYQDGSGNITLSTRKGYGHDMPTYQAMSGIKLVEGSGVSNGTMVANIYWKDASISGTASWISAWKKGSSMDTSDASSDFAEHDGTDSFSVDLSKATVSGTSNPFLNSSNTSPSDNAVSGGGGGEDHTGSAHGVIMAVVFLVGFPIGSVLMPLLGKWLIHASWQIIAFVGMWIGFGIGKIAADRDGDWFHEPHVVLGTIVCVLMIVQPVLGWMHHRNYVKYQRRTTISYGHIWYGRGIMIVGIINGGIGLQLSSASTGLIVGYSIVGILVSAIYAAGAVRKMVQMNRKEHELLSDPSNSALELRA</sequence>
<dbReference type="OrthoDB" id="194358at2759"/>
<protein>
    <recommendedName>
        <fullName evidence="14">NACHT domain-containing protein</fullName>
    </recommendedName>
</protein>
<gene>
    <name evidence="12" type="ORF">FPCIR_8332</name>
</gene>
<dbReference type="SUPFAM" id="SSF49344">
    <property type="entry name" value="CBD9-like"/>
    <property type="match status" value="1"/>
</dbReference>
<dbReference type="PROSITE" id="PS50836">
    <property type="entry name" value="DOMON"/>
    <property type="match status" value="1"/>
</dbReference>
<dbReference type="Pfam" id="PF16010">
    <property type="entry name" value="CDH-cyt"/>
    <property type="match status" value="1"/>
</dbReference>
<dbReference type="AlphaFoldDB" id="A0A8H5NZP0"/>
<feature type="domain" description="DOMON" evidence="10">
    <location>
        <begin position="823"/>
        <end position="933"/>
    </location>
</feature>
<evidence type="ECO:0008006" key="14">
    <source>
        <dbReference type="Google" id="ProtNLM"/>
    </source>
</evidence>
<keyword evidence="4" id="KW-0677">Repeat</keyword>
<organism evidence="12 13">
    <name type="scientific">Fusarium pseudocircinatum</name>
    <dbReference type="NCBI Taxonomy" id="56676"/>
    <lineage>
        <taxon>Eukaryota</taxon>
        <taxon>Fungi</taxon>
        <taxon>Dikarya</taxon>
        <taxon>Ascomycota</taxon>
        <taxon>Pezizomycotina</taxon>
        <taxon>Sordariomycetes</taxon>
        <taxon>Hypocreomycetidae</taxon>
        <taxon>Hypocreales</taxon>
        <taxon>Nectriaceae</taxon>
        <taxon>Fusarium</taxon>
        <taxon>Fusarium fujikuroi species complex</taxon>
    </lineage>
</organism>
<keyword evidence="13" id="KW-1185">Reference proteome</keyword>
<dbReference type="SUPFAM" id="SSF52540">
    <property type="entry name" value="P-loop containing nucleoside triphosphate hydrolases"/>
    <property type="match status" value="1"/>
</dbReference>
<keyword evidence="5" id="KW-0249">Electron transport</keyword>
<evidence type="ECO:0000256" key="6">
    <source>
        <dbReference type="ARBA" id="ARBA00022989"/>
    </source>
</evidence>
<dbReference type="SMART" id="SM00665">
    <property type="entry name" value="B561"/>
    <property type="match status" value="1"/>
</dbReference>
<evidence type="ECO:0000256" key="4">
    <source>
        <dbReference type="ARBA" id="ARBA00022737"/>
    </source>
</evidence>
<comment type="caution">
    <text evidence="12">The sequence shown here is derived from an EMBL/GenBank/DDBJ whole genome shotgun (WGS) entry which is preliminary data.</text>
</comment>
<feature type="region of interest" description="Disordered" evidence="8">
    <location>
        <begin position="967"/>
        <end position="990"/>
    </location>
</feature>
<dbReference type="InterPro" id="IPR007111">
    <property type="entry name" value="NACHT_NTPase"/>
</dbReference>
<name>A0A8H5NZP0_9HYPO</name>
<feature type="compositionally biased region" description="Polar residues" evidence="8">
    <location>
        <begin position="967"/>
        <end position="982"/>
    </location>
</feature>
<evidence type="ECO:0000256" key="8">
    <source>
        <dbReference type="SAM" id="MobiDB-lite"/>
    </source>
</evidence>
<dbReference type="InterPro" id="IPR005018">
    <property type="entry name" value="DOMON_domain"/>
</dbReference>
<dbReference type="PANTHER" id="PTHR47797">
    <property type="entry name" value="DEHYDROGENASE, PUTATIVE (AFU_ORTHOLOGUE AFUA_8G05805)-RELATED"/>
    <property type="match status" value="1"/>
</dbReference>
<keyword evidence="7 9" id="KW-0472">Membrane</keyword>
<dbReference type="InterPro" id="IPR015920">
    <property type="entry name" value="Cellobiose_DH-like_cyt"/>
</dbReference>
<feature type="transmembrane region" description="Helical" evidence="9">
    <location>
        <begin position="999"/>
        <end position="1019"/>
    </location>
</feature>
<feature type="transmembrane region" description="Helical" evidence="9">
    <location>
        <begin position="1059"/>
        <end position="1078"/>
    </location>
</feature>
<accession>A0A8H5NZP0</accession>